<dbReference type="GO" id="GO:0035657">
    <property type="term" value="C:eRF1 methyltransferase complex"/>
    <property type="evidence" value="ECO:0007669"/>
    <property type="project" value="TreeGrafter"/>
</dbReference>
<accession>A0A9P6DEX5</accession>
<evidence type="ECO:0000256" key="2">
    <source>
        <dbReference type="ARBA" id="ARBA00006149"/>
    </source>
</evidence>
<dbReference type="FunFam" id="3.40.50.150:FF:000077">
    <property type="entry name" value="HemK methyltransferase family member 2"/>
    <property type="match status" value="1"/>
</dbReference>
<dbReference type="GO" id="GO:0008276">
    <property type="term" value="F:protein methyltransferase activity"/>
    <property type="evidence" value="ECO:0007669"/>
    <property type="project" value="TreeGrafter"/>
</dbReference>
<dbReference type="GO" id="GO:0005634">
    <property type="term" value="C:nucleus"/>
    <property type="evidence" value="ECO:0007669"/>
    <property type="project" value="UniProtKB-SubCell"/>
</dbReference>
<dbReference type="Proteomes" id="UP000886523">
    <property type="component" value="Unassembled WGS sequence"/>
</dbReference>
<evidence type="ECO:0000259" key="7">
    <source>
        <dbReference type="Pfam" id="PF05175"/>
    </source>
</evidence>
<sequence>MIPTPDLSHLTPEDFEEVYHPAEDTFLLFDALEHDVGTLKGLCPRLCIETGSGSGCLSSFLAGILGPSHALYLCTDINARAALCTARTGAQNNTPLDPVLTSFASPLMERLKHSVDILLFNPPYVPTSISEASAAQDVSGGVGIASAWAGGMDGMEVTNQFLAFVDGLLAPRGLFYLVAVAPNNISDITTRMKDSYGLKSHIVLERRAGREHLFVIRFARPESA</sequence>
<dbReference type="Gene3D" id="3.40.50.150">
    <property type="entry name" value="Vaccinia Virus protein VP39"/>
    <property type="match status" value="1"/>
</dbReference>
<dbReference type="GO" id="GO:0008757">
    <property type="term" value="F:S-adenosylmethionine-dependent methyltransferase activity"/>
    <property type="evidence" value="ECO:0007669"/>
    <property type="project" value="TreeGrafter"/>
</dbReference>
<dbReference type="EMBL" id="MU129396">
    <property type="protein sequence ID" value="KAF9503271.1"/>
    <property type="molecule type" value="Genomic_DNA"/>
</dbReference>
<comment type="subcellular location">
    <subcellularLocation>
        <location evidence="1">Nucleus</location>
    </subcellularLocation>
</comment>
<keyword evidence="4" id="KW-0808">Transferase</keyword>
<evidence type="ECO:0000256" key="6">
    <source>
        <dbReference type="ARBA" id="ARBA00023242"/>
    </source>
</evidence>
<dbReference type="InterPro" id="IPR029063">
    <property type="entry name" value="SAM-dependent_MTases_sf"/>
</dbReference>
<dbReference type="GO" id="GO:0003676">
    <property type="term" value="F:nucleic acid binding"/>
    <property type="evidence" value="ECO:0007669"/>
    <property type="project" value="InterPro"/>
</dbReference>
<dbReference type="GO" id="GO:0032259">
    <property type="term" value="P:methylation"/>
    <property type="evidence" value="ECO:0007669"/>
    <property type="project" value="UniProtKB-KW"/>
</dbReference>
<evidence type="ECO:0000256" key="4">
    <source>
        <dbReference type="ARBA" id="ARBA00022679"/>
    </source>
</evidence>
<evidence type="ECO:0000256" key="1">
    <source>
        <dbReference type="ARBA" id="ARBA00004123"/>
    </source>
</evidence>
<dbReference type="InterPro" id="IPR002052">
    <property type="entry name" value="DNA_methylase_N6_adenine_CS"/>
</dbReference>
<evidence type="ECO:0000313" key="9">
    <source>
        <dbReference type="Proteomes" id="UP000886523"/>
    </source>
</evidence>
<organism evidence="8 9">
    <name type="scientific">Hydnum rufescens UP504</name>
    <dbReference type="NCBI Taxonomy" id="1448309"/>
    <lineage>
        <taxon>Eukaryota</taxon>
        <taxon>Fungi</taxon>
        <taxon>Dikarya</taxon>
        <taxon>Basidiomycota</taxon>
        <taxon>Agaricomycotina</taxon>
        <taxon>Agaricomycetes</taxon>
        <taxon>Cantharellales</taxon>
        <taxon>Hydnaceae</taxon>
        <taxon>Hydnum</taxon>
    </lineage>
</organism>
<dbReference type="InterPro" id="IPR052190">
    <property type="entry name" value="Euk-Arch_PrmC-MTase"/>
</dbReference>
<dbReference type="AlphaFoldDB" id="A0A9P6DEX5"/>
<keyword evidence="9" id="KW-1185">Reference proteome</keyword>
<protein>
    <recommendedName>
        <fullName evidence="7">Methyltransferase small domain-containing protein</fullName>
    </recommendedName>
</protein>
<proteinExistence type="inferred from homology"/>
<keyword evidence="6" id="KW-0539">Nucleus</keyword>
<dbReference type="PANTHER" id="PTHR45875:SF1">
    <property type="entry name" value="METHYLTRANSFERASE N6AMT1"/>
    <property type="match status" value="1"/>
</dbReference>
<comment type="similarity">
    <text evidence="2">Belongs to the eukaryotic/archaeal PrmC-related family.</text>
</comment>
<feature type="domain" description="Methyltransferase small" evidence="7">
    <location>
        <begin position="47"/>
        <end position="134"/>
    </location>
</feature>
<comment type="caution">
    <text evidence="8">The sequence shown here is derived from an EMBL/GenBank/DDBJ whole genome shotgun (WGS) entry which is preliminary data.</text>
</comment>
<dbReference type="SUPFAM" id="SSF53335">
    <property type="entry name" value="S-adenosyl-L-methionine-dependent methyltransferases"/>
    <property type="match status" value="1"/>
</dbReference>
<dbReference type="Pfam" id="PF05175">
    <property type="entry name" value="MTS"/>
    <property type="match status" value="1"/>
</dbReference>
<name>A0A9P6DEX5_9AGAM</name>
<evidence type="ECO:0000256" key="5">
    <source>
        <dbReference type="ARBA" id="ARBA00022691"/>
    </source>
</evidence>
<evidence type="ECO:0000313" key="8">
    <source>
        <dbReference type="EMBL" id="KAF9503271.1"/>
    </source>
</evidence>
<dbReference type="PANTHER" id="PTHR45875">
    <property type="entry name" value="METHYLTRANSFERASE N6AMT1"/>
    <property type="match status" value="1"/>
</dbReference>
<reference evidence="8" key="1">
    <citation type="journal article" date="2020" name="Nat. Commun.">
        <title>Large-scale genome sequencing of mycorrhizal fungi provides insights into the early evolution of symbiotic traits.</title>
        <authorList>
            <person name="Miyauchi S."/>
            <person name="Kiss E."/>
            <person name="Kuo A."/>
            <person name="Drula E."/>
            <person name="Kohler A."/>
            <person name="Sanchez-Garcia M."/>
            <person name="Morin E."/>
            <person name="Andreopoulos B."/>
            <person name="Barry K.W."/>
            <person name="Bonito G."/>
            <person name="Buee M."/>
            <person name="Carver A."/>
            <person name="Chen C."/>
            <person name="Cichocki N."/>
            <person name="Clum A."/>
            <person name="Culley D."/>
            <person name="Crous P.W."/>
            <person name="Fauchery L."/>
            <person name="Girlanda M."/>
            <person name="Hayes R.D."/>
            <person name="Keri Z."/>
            <person name="LaButti K."/>
            <person name="Lipzen A."/>
            <person name="Lombard V."/>
            <person name="Magnuson J."/>
            <person name="Maillard F."/>
            <person name="Murat C."/>
            <person name="Nolan M."/>
            <person name="Ohm R.A."/>
            <person name="Pangilinan J."/>
            <person name="Pereira M.F."/>
            <person name="Perotto S."/>
            <person name="Peter M."/>
            <person name="Pfister S."/>
            <person name="Riley R."/>
            <person name="Sitrit Y."/>
            <person name="Stielow J.B."/>
            <person name="Szollosi G."/>
            <person name="Zifcakova L."/>
            <person name="Stursova M."/>
            <person name="Spatafora J.W."/>
            <person name="Tedersoo L."/>
            <person name="Vaario L.M."/>
            <person name="Yamada A."/>
            <person name="Yan M."/>
            <person name="Wang P."/>
            <person name="Xu J."/>
            <person name="Bruns T."/>
            <person name="Baldrian P."/>
            <person name="Vilgalys R."/>
            <person name="Dunand C."/>
            <person name="Henrissat B."/>
            <person name="Grigoriev I.V."/>
            <person name="Hibbett D."/>
            <person name="Nagy L.G."/>
            <person name="Martin F.M."/>
        </authorList>
    </citation>
    <scope>NUCLEOTIDE SEQUENCE</scope>
    <source>
        <strain evidence="8">UP504</strain>
    </source>
</reference>
<keyword evidence="5" id="KW-0949">S-adenosyl-L-methionine</keyword>
<evidence type="ECO:0000256" key="3">
    <source>
        <dbReference type="ARBA" id="ARBA00022603"/>
    </source>
</evidence>
<dbReference type="OrthoDB" id="406152at2759"/>
<dbReference type="InterPro" id="IPR007848">
    <property type="entry name" value="Small_mtfrase_dom"/>
</dbReference>
<keyword evidence="3" id="KW-0489">Methyltransferase</keyword>
<gene>
    <name evidence="8" type="ORF">BS47DRAFT_1310065</name>
</gene>
<dbReference type="PROSITE" id="PS00092">
    <property type="entry name" value="N6_MTASE"/>
    <property type="match status" value="1"/>
</dbReference>